<organism evidence="2 3">
    <name type="scientific">Achromobacter animicus</name>
    <dbReference type="NCBI Taxonomy" id="1389935"/>
    <lineage>
        <taxon>Bacteria</taxon>
        <taxon>Pseudomonadati</taxon>
        <taxon>Pseudomonadota</taxon>
        <taxon>Betaproteobacteria</taxon>
        <taxon>Burkholderiales</taxon>
        <taxon>Alcaligenaceae</taxon>
        <taxon>Achromobacter</taxon>
    </lineage>
</organism>
<gene>
    <name evidence="2" type="ORF">LMG26690_02981</name>
</gene>
<keyword evidence="1" id="KW-0472">Membrane</keyword>
<protein>
    <recommendedName>
        <fullName evidence="4">Flp/Fap pilin component family protein</fullName>
    </recommendedName>
</protein>
<reference evidence="2 3" key="1">
    <citation type="submission" date="2020-04" db="EMBL/GenBank/DDBJ databases">
        <authorList>
            <person name="De Canck E."/>
        </authorList>
    </citation>
    <scope>NUCLEOTIDE SEQUENCE [LARGE SCALE GENOMIC DNA]</scope>
    <source>
        <strain evidence="2 3">LMG 26690</strain>
    </source>
</reference>
<proteinExistence type="predicted"/>
<dbReference type="Pfam" id="PF04964">
    <property type="entry name" value="Flp_Fap"/>
    <property type="match status" value="1"/>
</dbReference>
<accession>A0A6S7AX73</accession>
<name>A0A6S7AX73_9BURK</name>
<feature type="transmembrane region" description="Helical" evidence="1">
    <location>
        <begin position="37"/>
        <end position="56"/>
    </location>
</feature>
<keyword evidence="1" id="KW-1133">Transmembrane helix</keyword>
<dbReference type="EMBL" id="CADIJM010000005">
    <property type="protein sequence ID" value="CAB3707227.1"/>
    <property type="molecule type" value="Genomic_DNA"/>
</dbReference>
<evidence type="ECO:0000313" key="2">
    <source>
        <dbReference type="EMBL" id="CAB3707227.1"/>
    </source>
</evidence>
<keyword evidence="3" id="KW-1185">Reference proteome</keyword>
<evidence type="ECO:0008006" key="4">
    <source>
        <dbReference type="Google" id="ProtNLM"/>
    </source>
</evidence>
<dbReference type="Proteomes" id="UP000494214">
    <property type="component" value="Unassembled WGS sequence"/>
</dbReference>
<sequence length="87" mass="9085">MTAVKAFVFFLHDDSFLDFSVTSRIQQFLRDESGVTAIEYGILAAAMAAAVGVIFGSDGAFISALRDKFGAIASDITEAGTDARSGG</sequence>
<evidence type="ECO:0000313" key="3">
    <source>
        <dbReference type="Proteomes" id="UP000494214"/>
    </source>
</evidence>
<evidence type="ECO:0000256" key="1">
    <source>
        <dbReference type="SAM" id="Phobius"/>
    </source>
</evidence>
<keyword evidence="1" id="KW-0812">Transmembrane</keyword>
<dbReference type="AlphaFoldDB" id="A0A6S7AX73"/>
<dbReference type="InterPro" id="IPR007047">
    <property type="entry name" value="Flp_Fap"/>
</dbReference>